<dbReference type="PANTHER" id="PTHR36766:SF63">
    <property type="entry name" value="NB-ARC DOMAIN-CONTAINING PROTEIN"/>
    <property type="match status" value="1"/>
</dbReference>
<keyword evidence="1" id="KW-0677">Repeat</keyword>
<dbReference type="Gene3D" id="1.10.8.430">
    <property type="entry name" value="Helical domain of apoptotic protease-activating factors"/>
    <property type="match status" value="1"/>
</dbReference>
<organism evidence="7 8">
    <name type="scientific">Ficus carica</name>
    <name type="common">Common fig</name>
    <dbReference type="NCBI Taxonomy" id="3494"/>
    <lineage>
        <taxon>Eukaryota</taxon>
        <taxon>Viridiplantae</taxon>
        <taxon>Streptophyta</taxon>
        <taxon>Embryophyta</taxon>
        <taxon>Tracheophyta</taxon>
        <taxon>Spermatophyta</taxon>
        <taxon>Magnoliopsida</taxon>
        <taxon>eudicotyledons</taxon>
        <taxon>Gunneridae</taxon>
        <taxon>Pentapetalae</taxon>
        <taxon>rosids</taxon>
        <taxon>fabids</taxon>
        <taxon>Rosales</taxon>
        <taxon>Moraceae</taxon>
        <taxon>Ficeae</taxon>
        <taxon>Ficus</taxon>
    </lineage>
</organism>
<protein>
    <submittedName>
        <fullName evidence="7">Uncharacterized protein</fullName>
    </submittedName>
</protein>
<dbReference type="InterPro" id="IPR041118">
    <property type="entry name" value="Rx_N"/>
</dbReference>
<feature type="domain" description="NB-ARC" evidence="5">
    <location>
        <begin position="148"/>
        <end position="320"/>
    </location>
</feature>
<feature type="non-terminal residue" evidence="7">
    <location>
        <position position="351"/>
    </location>
</feature>
<evidence type="ECO:0000256" key="2">
    <source>
        <dbReference type="ARBA" id="ARBA00022741"/>
    </source>
</evidence>
<evidence type="ECO:0000256" key="4">
    <source>
        <dbReference type="ARBA" id="ARBA00022840"/>
    </source>
</evidence>
<evidence type="ECO:0000313" key="8">
    <source>
        <dbReference type="Proteomes" id="UP001187192"/>
    </source>
</evidence>
<dbReference type="InterPro" id="IPR038005">
    <property type="entry name" value="RX-like_CC"/>
</dbReference>
<dbReference type="Proteomes" id="UP001187192">
    <property type="component" value="Unassembled WGS sequence"/>
</dbReference>
<keyword evidence="3" id="KW-0611">Plant defense</keyword>
<evidence type="ECO:0000256" key="1">
    <source>
        <dbReference type="ARBA" id="ARBA00022737"/>
    </source>
</evidence>
<comment type="caution">
    <text evidence="7">The sequence shown here is derived from an EMBL/GenBank/DDBJ whole genome shotgun (WGS) entry which is preliminary data.</text>
</comment>
<dbReference type="InterPro" id="IPR002182">
    <property type="entry name" value="NB-ARC"/>
</dbReference>
<name>A0AA87ZJG6_FICCA</name>
<dbReference type="CDD" id="cd14798">
    <property type="entry name" value="RX-CC_like"/>
    <property type="match status" value="1"/>
</dbReference>
<dbReference type="GO" id="GO:0005524">
    <property type="term" value="F:ATP binding"/>
    <property type="evidence" value="ECO:0007669"/>
    <property type="project" value="UniProtKB-KW"/>
</dbReference>
<dbReference type="AlphaFoldDB" id="A0AA87ZJG6"/>
<evidence type="ECO:0000313" key="7">
    <source>
        <dbReference type="EMBL" id="GMN28156.1"/>
    </source>
</evidence>
<feature type="domain" description="Disease resistance N-terminal" evidence="6">
    <location>
        <begin position="5"/>
        <end position="100"/>
    </location>
</feature>
<keyword evidence="2" id="KW-0547">Nucleotide-binding</keyword>
<evidence type="ECO:0000259" key="5">
    <source>
        <dbReference type="Pfam" id="PF00931"/>
    </source>
</evidence>
<gene>
    <name evidence="7" type="ORF">TIFTF001_051645</name>
</gene>
<dbReference type="GO" id="GO:0043531">
    <property type="term" value="F:ADP binding"/>
    <property type="evidence" value="ECO:0007669"/>
    <property type="project" value="InterPro"/>
</dbReference>
<dbReference type="PANTHER" id="PTHR36766">
    <property type="entry name" value="PLANT BROAD-SPECTRUM MILDEW RESISTANCE PROTEIN RPW8"/>
    <property type="match status" value="1"/>
</dbReference>
<sequence>MAEVVVGQVTDKLLSLLTEEARLLKEVDDEVMEMARELGSILSVLKDADKMAETEEDGVSDGVESWVQDLREVAFHVEDVVTDYRHHMAEQPRSDNKRSFVEHVREISCFKPFPCSSINRRHDLARQIQNIKMRLTRVLERSKSYGSMINSVQQAGSTNESSQRTVIPVVGMGGSGKTTLTHQVYDLAKGRFQCHAWVEVPRQCRREELLRTLIRELCESTNVSVPSEINAMDGRKLTDKLREDLKEKKYLVVFDDVWNEEFWGDIEHAFSDDKVGGRIMLTTRNMQVVKFCESFSYVHIHEMQHLPVKKARELFCKRTFSPGGCCPKELEKISGDIVERCEGLPLAIVVI</sequence>
<dbReference type="Gene3D" id="3.40.50.300">
    <property type="entry name" value="P-loop containing nucleotide triphosphate hydrolases"/>
    <property type="match status" value="1"/>
</dbReference>
<dbReference type="Gene3D" id="1.20.5.4130">
    <property type="match status" value="1"/>
</dbReference>
<dbReference type="Pfam" id="PF00931">
    <property type="entry name" value="NB-ARC"/>
    <property type="match status" value="1"/>
</dbReference>
<keyword evidence="4" id="KW-0067">ATP-binding</keyword>
<proteinExistence type="predicted"/>
<evidence type="ECO:0000259" key="6">
    <source>
        <dbReference type="Pfam" id="PF18052"/>
    </source>
</evidence>
<dbReference type="GO" id="GO:0006952">
    <property type="term" value="P:defense response"/>
    <property type="evidence" value="ECO:0007669"/>
    <property type="project" value="UniProtKB-KW"/>
</dbReference>
<dbReference type="InterPro" id="IPR027417">
    <property type="entry name" value="P-loop_NTPase"/>
</dbReference>
<dbReference type="PRINTS" id="PR00364">
    <property type="entry name" value="DISEASERSIST"/>
</dbReference>
<dbReference type="InterPro" id="IPR042197">
    <property type="entry name" value="Apaf_helical"/>
</dbReference>
<reference evidence="7" key="1">
    <citation type="submission" date="2023-07" db="EMBL/GenBank/DDBJ databases">
        <title>draft genome sequence of fig (Ficus carica).</title>
        <authorList>
            <person name="Takahashi T."/>
            <person name="Nishimura K."/>
        </authorList>
    </citation>
    <scope>NUCLEOTIDE SEQUENCE</scope>
</reference>
<dbReference type="Pfam" id="PF18052">
    <property type="entry name" value="Rx_N"/>
    <property type="match status" value="1"/>
</dbReference>
<keyword evidence="8" id="KW-1185">Reference proteome</keyword>
<accession>A0AA87ZJG6</accession>
<dbReference type="SUPFAM" id="SSF52540">
    <property type="entry name" value="P-loop containing nucleoside triphosphate hydrolases"/>
    <property type="match status" value="1"/>
</dbReference>
<evidence type="ECO:0000256" key="3">
    <source>
        <dbReference type="ARBA" id="ARBA00022821"/>
    </source>
</evidence>
<dbReference type="EMBL" id="BTGU01009782">
    <property type="protein sequence ID" value="GMN28156.1"/>
    <property type="molecule type" value="Genomic_DNA"/>
</dbReference>